<reference evidence="4 6" key="1">
    <citation type="submission" date="2022-04" db="EMBL/GenBank/DDBJ databases">
        <title>Chromosome-level reference genomes for two strains of Caenorhabditis briggsae: an improved platform for comparative genomics.</title>
        <authorList>
            <person name="Stevens L."/>
            <person name="Andersen E."/>
        </authorList>
    </citation>
    <scope>NUCLEOTIDE SEQUENCE [LARGE SCALE GENOMIC DNA]</scope>
    <source>
        <strain evidence="4">VX34</strain>
        <tissue evidence="4">Whole-organism</tissue>
    </source>
</reference>
<evidence type="ECO:0000313" key="4">
    <source>
        <dbReference type="EMBL" id="UMM13671.1"/>
    </source>
</evidence>
<organism evidence="4 6">
    <name type="scientific">Caenorhabditis briggsae</name>
    <dbReference type="NCBI Taxonomy" id="6238"/>
    <lineage>
        <taxon>Eukaryota</taxon>
        <taxon>Metazoa</taxon>
        <taxon>Ecdysozoa</taxon>
        <taxon>Nematoda</taxon>
        <taxon>Chromadorea</taxon>
        <taxon>Rhabditida</taxon>
        <taxon>Rhabditina</taxon>
        <taxon>Rhabditomorpha</taxon>
        <taxon>Rhabditoidea</taxon>
        <taxon>Rhabditidae</taxon>
        <taxon>Peloderinae</taxon>
        <taxon>Caenorhabditis</taxon>
    </lineage>
</organism>
<dbReference type="PROSITE" id="PS50330">
    <property type="entry name" value="UIM"/>
    <property type="match status" value="1"/>
</dbReference>
<feature type="region of interest" description="Disordered" evidence="1">
    <location>
        <begin position="31"/>
        <end position="57"/>
    </location>
</feature>
<evidence type="ECO:0000313" key="5">
    <source>
        <dbReference type="Proteomes" id="UP000827892"/>
    </source>
</evidence>
<dbReference type="EMBL" id="CP090891">
    <property type="protein sequence ID" value="ULU12727.1"/>
    <property type="molecule type" value="Genomic_DNA"/>
</dbReference>
<evidence type="ECO:0000313" key="6">
    <source>
        <dbReference type="Proteomes" id="UP000829354"/>
    </source>
</evidence>
<keyword evidence="2" id="KW-0812">Transmembrane</keyword>
<dbReference type="Proteomes" id="UP000827892">
    <property type="component" value="Chromosome I"/>
</dbReference>
<feature type="transmembrane region" description="Helical" evidence="2">
    <location>
        <begin position="6"/>
        <end position="24"/>
    </location>
</feature>
<evidence type="ECO:0000313" key="3">
    <source>
        <dbReference type="EMBL" id="ULU12727.1"/>
    </source>
</evidence>
<sequence length="87" mass="9484">MPTILVVVQVIVVCLVIGVVLYACRRQRIRDSTPGAPVASAPEDVPMTSLSSGESEEEQLRKAIAASIEEEAERKMIERALKDAHKP</sequence>
<proteinExistence type="predicted"/>
<keyword evidence="6" id="KW-1185">Reference proteome</keyword>
<gene>
    <name evidence="3" type="ORF">L3Y34_015759</name>
    <name evidence="4" type="ORF">L5515_001830</name>
</gene>
<name>A0AAE9E5T4_CAEBR</name>
<keyword evidence="2" id="KW-1133">Transmembrane helix</keyword>
<evidence type="ECO:0000256" key="2">
    <source>
        <dbReference type="SAM" id="Phobius"/>
    </source>
</evidence>
<dbReference type="OMA" id="ACRRQRI"/>
<accession>A0AAE9E5T4</accession>
<dbReference type="InterPro" id="IPR003903">
    <property type="entry name" value="UIM_dom"/>
</dbReference>
<dbReference type="KEGG" id="cbr:CBG_12595"/>
<protein>
    <submittedName>
        <fullName evidence="4">Uncharacterized protein</fullName>
    </submittedName>
</protein>
<dbReference type="EMBL" id="CP092620">
    <property type="protein sequence ID" value="UMM13671.1"/>
    <property type="molecule type" value="Genomic_DNA"/>
</dbReference>
<keyword evidence="2" id="KW-0472">Membrane</keyword>
<evidence type="ECO:0000256" key="1">
    <source>
        <dbReference type="SAM" id="MobiDB-lite"/>
    </source>
</evidence>
<dbReference type="AlphaFoldDB" id="A0AAE9E5T4"/>
<dbReference type="Proteomes" id="UP000829354">
    <property type="component" value="Chromosome I"/>
</dbReference>
<reference evidence="3 5" key="2">
    <citation type="submission" date="2022-05" db="EMBL/GenBank/DDBJ databases">
        <title>Chromosome-level reference genomes for two strains of Caenorhabditis briggsae: an improved platform for comparative genomics.</title>
        <authorList>
            <person name="Stevens L."/>
            <person name="Andersen E.C."/>
        </authorList>
    </citation>
    <scope>NUCLEOTIDE SEQUENCE [LARGE SCALE GENOMIC DNA]</scope>
    <source>
        <strain evidence="3">QX1410_ONT</strain>
        <tissue evidence="3">Whole-organism</tissue>
    </source>
</reference>